<dbReference type="SUPFAM" id="SSF57938">
    <property type="entry name" value="DnaJ/Hsp40 cysteine-rich domain"/>
    <property type="match status" value="1"/>
</dbReference>
<dbReference type="Gene3D" id="2.10.230.10">
    <property type="entry name" value="Heat shock protein DnaJ, cysteine-rich domain"/>
    <property type="match status" value="1"/>
</dbReference>
<comment type="caution">
    <text evidence="1">The sequence shown here is derived from an EMBL/GenBank/DDBJ whole genome shotgun (WGS) entry which is preliminary data.</text>
</comment>
<reference evidence="1" key="2">
    <citation type="submission" date="2021-04" db="EMBL/GenBank/DDBJ databases">
        <authorList>
            <person name="Gilroy R."/>
        </authorList>
    </citation>
    <scope>NUCLEOTIDE SEQUENCE</scope>
    <source>
        <strain evidence="1">CHK195-9823</strain>
    </source>
</reference>
<sequence length="72" mass="8415">MKLLGWLKKKKAKKDVKVQADKDDRDVCPECGGKGYRINDNHYLADNDYERRYSSCRRCNGTGRYHSDIDNC</sequence>
<gene>
    <name evidence="1" type="ORF">H9747_12120</name>
</gene>
<evidence type="ECO:0000313" key="1">
    <source>
        <dbReference type="EMBL" id="HIV39719.1"/>
    </source>
</evidence>
<dbReference type="AlphaFoldDB" id="A0A9D1TGA5"/>
<proteinExistence type="predicted"/>
<dbReference type="InterPro" id="IPR036410">
    <property type="entry name" value="HSP_DnaJ_Cys-rich_dom_sf"/>
</dbReference>
<dbReference type="Proteomes" id="UP000886814">
    <property type="component" value="Unassembled WGS sequence"/>
</dbReference>
<dbReference type="EMBL" id="DXIQ01000083">
    <property type="protein sequence ID" value="HIV39719.1"/>
    <property type="molecule type" value="Genomic_DNA"/>
</dbReference>
<name>A0A9D1TGA5_9FIRM</name>
<accession>A0A9D1TGA5</accession>
<protein>
    <submittedName>
        <fullName evidence="1">Uncharacterized protein</fullName>
    </submittedName>
</protein>
<organism evidence="1 2">
    <name type="scientific">Candidatus Blautia stercorigallinarum</name>
    <dbReference type="NCBI Taxonomy" id="2838501"/>
    <lineage>
        <taxon>Bacteria</taxon>
        <taxon>Bacillati</taxon>
        <taxon>Bacillota</taxon>
        <taxon>Clostridia</taxon>
        <taxon>Lachnospirales</taxon>
        <taxon>Lachnospiraceae</taxon>
        <taxon>Blautia</taxon>
    </lineage>
</organism>
<reference evidence="1" key="1">
    <citation type="journal article" date="2021" name="PeerJ">
        <title>Extensive microbial diversity within the chicken gut microbiome revealed by metagenomics and culture.</title>
        <authorList>
            <person name="Gilroy R."/>
            <person name="Ravi A."/>
            <person name="Getino M."/>
            <person name="Pursley I."/>
            <person name="Horton D.L."/>
            <person name="Alikhan N.F."/>
            <person name="Baker D."/>
            <person name="Gharbi K."/>
            <person name="Hall N."/>
            <person name="Watson M."/>
            <person name="Adriaenssens E.M."/>
            <person name="Foster-Nyarko E."/>
            <person name="Jarju S."/>
            <person name="Secka A."/>
            <person name="Antonio M."/>
            <person name="Oren A."/>
            <person name="Chaudhuri R.R."/>
            <person name="La Ragione R."/>
            <person name="Hildebrand F."/>
            <person name="Pallen M.J."/>
        </authorList>
    </citation>
    <scope>NUCLEOTIDE SEQUENCE</scope>
    <source>
        <strain evidence="1">CHK195-9823</strain>
    </source>
</reference>
<evidence type="ECO:0000313" key="2">
    <source>
        <dbReference type="Proteomes" id="UP000886814"/>
    </source>
</evidence>